<dbReference type="SUPFAM" id="SSF50494">
    <property type="entry name" value="Trypsin-like serine proteases"/>
    <property type="match status" value="1"/>
</dbReference>
<accession>A0A7C3WQ58</accession>
<feature type="active site" description="Charge relay system" evidence="14">
    <location>
        <position position="223"/>
    </location>
</feature>
<dbReference type="Gene3D" id="2.30.42.10">
    <property type="match status" value="2"/>
</dbReference>
<dbReference type="InterPro" id="IPR009003">
    <property type="entry name" value="Peptidase_S1_PA"/>
</dbReference>
<evidence type="ECO:0000256" key="2">
    <source>
        <dbReference type="ARBA" id="ARBA00004418"/>
    </source>
</evidence>
<evidence type="ECO:0000256" key="9">
    <source>
        <dbReference type="ARBA" id="ARBA00022764"/>
    </source>
</evidence>
<dbReference type="InterPro" id="IPR041489">
    <property type="entry name" value="PDZ_6"/>
</dbReference>
<evidence type="ECO:0000313" key="18">
    <source>
        <dbReference type="EMBL" id="HGB14356.1"/>
    </source>
</evidence>
<evidence type="ECO:0000259" key="17">
    <source>
        <dbReference type="PROSITE" id="PS50106"/>
    </source>
</evidence>
<evidence type="ECO:0000256" key="11">
    <source>
        <dbReference type="ARBA" id="ARBA00022825"/>
    </source>
</evidence>
<dbReference type="SUPFAM" id="SSF50156">
    <property type="entry name" value="PDZ domain-like"/>
    <property type="match status" value="2"/>
</dbReference>
<dbReference type="FunFam" id="2.30.42.10:FF:000037">
    <property type="entry name" value="Periplasmic serine endoprotease DegP-like"/>
    <property type="match status" value="1"/>
</dbReference>
<dbReference type="SMART" id="SM00228">
    <property type="entry name" value="PDZ"/>
    <property type="match status" value="2"/>
</dbReference>
<dbReference type="AlphaFoldDB" id="A0A7C3WQ58"/>
<feature type="active site" description="Charge relay system" evidence="14">
    <location>
        <position position="149"/>
    </location>
</feature>
<evidence type="ECO:0000256" key="3">
    <source>
        <dbReference type="ARBA" id="ARBA00010541"/>
    </source>
</evidence>
<feature type="active site" description="Charge relay system" evidence="14">
    <location>
        <position position="119"/>
    </location>
</feature>
<evidence type="ECO:0000256" key="13">
    <source>
        <dbReference type="ARBA" id="ARBA00032850"/>
    </source>
</evidence>
<keyword evidence="9" id="KW-0574">Periplasm</keyword>
<dbReference type="Gene3D" id="2.40.10.120">
    <property type="match status" value="1"/>
</dbReference>
<dbReference type="CDD" id="cd10839">
    <property type="entry name" value="cpPDZ1_DegP-like"/>
    <property type="match status" value="1"/>
</dbReference>
<reference evidence="18" key="1">
    <citation type="journal article" date="2020" name="mSystems">
        <title>Genome- and Community-Level Interaction Insights into Carbon Utilization and Element Cycling Functions of Hydrothermarchaeota in Hydrothermal Sediment.</title>
        <authorList>
            <person name="Zhou Z."/>
            <person name="Liu Y."/>
            <person name="Xu W."/>
            <person name="Pan J."/>
            <person name="Luo Z.H."/>
            <person name="Li M."/>
        </authorList>
    </citation>
    <scope>NUCLEOTIDE SEQUENCE [LARGE SCALE GENOMIC DNA]</scope>
    <source>
        <strain evidence="18">SpSt-776</strain>
    </source>
</reference>
<organism evidence="18">
    <name type="scientific">Desulfobacca acetoxidans</name>
    <dbReference type="NCBI Taxonomy" id="60893"/>
    <lineage>
        <taxon>Bacteria</taxon>
        <taxon>Pseudomonadati</taxon>
        <taxon>Thermodesulfobacteriota</taxon>
        <taxon>Desulfobaccia</taxon>
        <taxon>Desulfobaccales</taxon>
        <taxon>Desulfobaccaceae</taxon>
        <taxon>Desulfobacca</taxon>
    </lineage>
</organism>
<dbReference type="InterPro" id="IPR036034">
    <property type="entry name" value="PDZ_sf"/>
</dbReference>
<feature type="signal peptide" evidence="16">
    <location>
        <begin position="1"/>
        <end position="32"/>
    </location>
</feature>
<dbReference type="PANTHER" id="PTHR22939:SF130">
    <property type="entry name" value="PERIPLASMIC SERINE ENDOPROTEASE DEGP-LIKE-RELATED"/>
    <property type="match status" value="1"/>
</dbReference>
<dbReference type="Pfam" id="PF17820">
    <property type="entry name" value="PDZ_6"/>
    <property type="match status" value="1"/>
</dbReference>
<feature type="binding site" evidence="15">
    <location>
        <position position="119"/>
    </location>
    <ligand>
        <name>substrate</name>
    </ligand>
</feature>
<feature type="binding site" evidence="15">
    <location>
        <begin position="221"/>
        <end position="223"/>
    </location>
    <ligand>
        <name>substrate</name>
    </ligand>
</feature>
<sequence length="479" mass="51335">MMCRNNKQLIWGCFALLAVVALALAPVQCSQAGVAPESFADLVKKNSPAVVNVFTERVVKGRDRIREFFGPMPFGPGPHDQFREFFEKFFGDIPKDFRQRSLGTGFIIDSKGLMVTNNHVIEGAEKIKVKLAEGKEHDAEVKGRDPKTDLALLQIKGPGPFPYLPLGDSDAIQVGDWVLAIGNPFGLGHTVTQGIISAKGRVIGAGPYDNFLQTDAAINPGNSGGPLINLKGEVVGINTAIVATGQGIGFAIPSNLAKSIIPQLEEKGKVTRGMLGVQVQTVTPELAKSFGLAEPRGALVAEVNPGTPAEKAGIKRGDIIIEFNGTPIKEMNELPRLVAATPPGTKVTVKVLRDGKEKTFSLTVTELKEERQALLGDEEEEEGISVGLAVENLTPELARRFGLKETQGVVVMRVVPGSAAAEAGIRPGDVILELNGQAVRSAIDLQAQLKKMPPGAYARLLIRRLGHTLYITMEIPKKK</sequence>
<dbReference type="GO" id="GO:0006508">
    <property type="term" value="P:proteolysis"/>
    <property type="evidence" value="ECO:0007669"/>
    <property type="project" value="UniProtKB-KW"/>
</dbReference>
<dbReference type="Pfam" id="PF13365">
    <property type="entry name" value="Trypsin_2"/>
    <property type="match status" value="1"/>
</dbReference>
<evidence type="ECO:0000256" key="15">
    <source>
        <dbReference type="PIRSR" id="PIRSR611782-2"/>
    </source>
</evidence>
<gene>
    <name evidence="18" type="ORF">ENV62_03845</name>
</gene>
<comment type="similarity">
    <text evidence="3">Belongs to the peptidase S1C family.</text>
</comment>
<dbReference type="InterPro" id="IPR011782">
    <property type="entry name" value="Pept_S1C_Do"/>
</dbReference>
<dbReference type="PRINTS" id="PR00834">
    <property type="entry name" value="PROTEASES2C"/>
</dbReference>
<evidence type="ECO:0000256" key="1">
    <source>
        <dbReference type="ARBA" id="ARBA00001772"/>
    </source>
</evidence>
<comment type="caution">
    <text evidence="18">The sequence shown here is derived from an EMBL/GenBank/DDBJ whole genome shotgun (WGS) entry which is preliminary data.</text>
</comment>
<evidence type="ECO:0000256" key="4">
    <source>
        <dbReference type="ARBA" id="ARBA00013035"/>
    </source>
</evidence>
<feature type="domain" description="PDZ" evidence="17">
    <location>
        <begin position="374"/>
        <end position="441"/>
    </location>
</feature>
<feature type="domain" description="PDZ" evidence="17">
    <location>
        <begin position="269"/>
        <end position="355"/>
    </location>
</feature>
<keyword evidence="8" id="KW-0677">Repeat</keyword>
<keyword evidence="10" id="KW-0378">Hydrolase</keyword>
<dbReference type="Pfam" id="PF13180">
    <property type="entry name" value="PDZ_2"/>
    <property type="match status" value="1"/>
</dbReference>
<evidence type="ECO:0000256" key="8">
    <source>
        <dbReference type="ARBA" id="ARBA00022737"/>
    </source>
</evidence>
<dbReference type="GO" id="GO:0004252">
    <property type="term" value="F:serine-type endopeptidase activity"/>
    <property type="evidence" value="ECO:0007669"/>
    <property type="project" value="InterPro"/>
</dbReference>
<keyword evidence="7 16" id="KW-0732">Signal</keyword>
<dbReference type="PROSITE" id="PS50106">
    <property type="entry name" value="PDZ"/>
    <property type="match status" value="2"/>
</dbReference>
<dbReference type="InterPro" id="IPR001478">
    <property type="entry name" value="PDZ"/>
</dbReference>
<feature type="binding site" evidence="15">
    <location>
        <begin position="239"/>
        <end position="243"/>
    </location>
    <ligand>
        <name>substrate</name>
    </ligand>
</feature>
<dbReference type="EC" id="3.4.21.107" evidence="4"/>
<evidence type="ECO:0000256" key="16">
    <source>
        <dbReference type="SAM" id="SignalP"/>
    </source>
</evidence>
<dbReference type="NCBIfam" id="TIGR02037">
    <property type="entry name" value="degP_htrA_DO"/>
    <property type="match status" value="1"/>
</dbReference>
<feature type="binding site" evidence="15">
    <location>
        <position position="149"/>
    </location>
    <ligand>
        <name>substrate</name>
    </ligand>
</feature>
<evidence type="ECO:0000256" key="14">
    <source>
        <dbReference type="PIRSR" id="PIRSR611782-1"/>
    </source>
</evidence>
<dbReference type="FunFam" id="2.40.10.10:FF:000001">
    <property type="entry name" value="Periplasmic serine protease DegS"/>
    <property type="match status" value="1"/>
</dbReference>
<dbReference type="InterPro" id="IPR001940">
    <property type="entry name" value="Peptidase_S1C"/>
</dbReference>
<evidence type="ECO:0000256" key="6">
    <source>
        <dbReference type="ARBA" id="ARBA00022670"/>
    </source>
</evidence>
<keyword evidence="6 18" id="KW-0645">Protease</keyword>
<protein>
    <recommendedName>
        <fullName evidence="5">Probable periplasmic serine endoprotease DegP-like</fullName>
        <ecNumber evidence="4">3.4.21.107</ecNumber>
    </recommendedName>
    <alternativeName>
        <fullName evidence="13">Protease Do</fullName>
    </alternativeName>
</protein>
<keyword evidence="11" id="KW-0720">Serine protease</keyword>
<comment type="catalytic activity">
    <reaction evidence="1">
        <text>Acts on substrates that are at least partially unfolded. The cleavage site P1 residue is normally between a pair of hydrophobic residues, such as Val-|-Val.</text>
        <dbReference type="EC" id="3.4.21.107"/>
    </reaction>
</comment>
<feature type="chain" id="PRO_5038577035" description="Probable periplasmic serine endoprotease DegP-like" evidence="16">
    <location>
        <begin position="33"/>
        <end position="479"/>
    </location>
</feature>
<dbReference type="GO" id="GO:0042597">
    <property type="term" value="C:periplasmic space"/>
    <property type="evidence" value="ECO:0007669"/>
    <property type="project" value="UniProtKB-SubCell"/>
</dbReference>
<comment type="subcellular location">
    <subcellularLocation>
        <location evidence="2">Periplasm</location>
    </subcellularLocation>
</comment>
<proteinExistence type="inferred from homology"/>
<keyword evidence="12" id="KW-0346">Stress response</keyword>
<feature type="binding site" evidence="15">
    <location>
        <position position="56"/>
    </location>
    <ligand>
        <name>substrate</name>
    </ligand>
</feature>
<evidence type="ECO:0000256" key="12">
    <source>
        <dbReference type="ARBA" id="ARBA00023016"/>
    </source>
</evidence>
<evidence type="ECO:0000256" key="7">
    <source>
        <dbReference type="ARBA" id="ARBA00022729"/>
    </source>
</evidence>
<dbReference type="EMBL" id="DTHB01000029">
    <property type="protein sequence ID" value="HGB14356.1"/>
    <property type="molecule type" value="Genomic_DNA"/>
</dbReference>
<dbReference type="PANTHER" id="PTHR22939">
    <property type="entry name" value="SERINE PROTEASE FAMILY S1C HTRA-RELATED"/>
    <property type="match status" value="1"/>
</dbReference>
<dbReference type="CDD" id="cd06779">
    <property type="entry name" value="cpPDZ_Deg_HtrA-like"/>
    <property type="match status" value="1"/>
</dbReference>
<evidence type="ECO:0000256" key="10">
    <source>
        <dbReference type="ARBA" id="ARBA00022801"/>
    </source>
</evidence>
<evidence type="ECO:0000256" key="5">
    <source>
        <dbReference type="ARBA" id="ARBA00013958"/>
    </source>
</evidence>
<name>A0A7C3WQ58_9BACT</name>